<evidence type="ECO:0000313" key="3">
    <source>
        <dbReference type="Proteomes" id="UP000246132"/>
    </source>
</evidence>
<keyword evidence="1" id="KW-0732">Signal</keyword>
<dbReference type="Proteomes" id="UP000246132">
    <property type="component" value="Unassembled WGS sequence"/>
</dbReference>
<gene>
    <name evidence="2" type="ORF">DEM25_004440</name>
</gene>
<dbReference type="EMBL" id="QFWV02000004">
    <property type="protein sequence ID" value="RKF07867.1"/>
    <property type="molecule type" value="Genomic_DNA"/>
</dbReference>
<dbReference type="OrthoDB" id="7870871at2"/>
<protein>
    <submittedName>
        <fullName evidence="2">Uncharacterized protein</fullName>
    </submittedName>
</protein>
<comment type="caution">
    <text evidence="2">The sequence shown here is derived from an EMBL/GenBank/DDBJ whole genome shotgun (WGS) entry which is preliminary data.</text>
</comment>
<reference evidence="2 3" key="1">
    <citation type="journal article" date="2018" name="Int. J. Syst. Bacteriol.">
        <title>Oceaniradius stylonemae gen. nov., sp. nov., isolated from a red alga, Stylonema cornu-cervi.</title>
        <authorList>
            <person name="Jeong S."/>
        </authorList>
    </citation>
    <scope>NUCLEOTIDE SEQUENCE [LARGE SCALE GENOMIC DNA]</scope>
    <source>
        <strain evidence="2 3">StC1</strain>
    </source>
</reference>
<evidence type="ECO:0000313" key="2">
    <source>
        <dbReference type="EMBL" id="RKF07867.1"/>
    </source>
</evidence>
<sequence>MRAMIIGGSLAALTVMAGPVAADAGRYVMEPTEDGFVRMDTETGEMSVCALEGDEVVCRLGADERAAFFDALDALEARVAVLERRLNSGAGSAIERDGLPDPEEFERGLGYMEEFMRRFMGIVEEFEGAPDRT</sequence>
<name>A0A3A8AC38_9HYPH</name>
<organism evidence="2 3">
    <name type="scientific">Oceaniradius stylonematis</name>
    <dbReference type="NCBI Taxonomy" id="2184161"/>
    <lineage>
        <taxon>Bacteria</taxon>
        <taxon>Pseudomonadati</taxon>
        <taxon>Pseudomonadota</taxon>
        <taxon>Alphaproteobacteria</taxon>
        <taxon>Hyphomicrobiales</taxon>
        <taxon>Ahrensiaceae</taxon>
        <taxon>Oceaniradius</taxon>
    </lineage>
</organism>
<dbReference type="RefSeq" id="WP_109767839.1">
    <property type="nucleotide sequence ID" value="NZ_CP159474.1"/>
</dbReference>
<accession>A0A3A8AC38</accession>
<proteinExistence type="predicted"/>
<evidence type="ECO:0000256" key="1">
    <source>
        <dbReference type="SAM" id="SignalP"/>
    </source>
</evidence>
<keyword evidence="3" id="KW-1185">Reference proteome</keyword>
<feature type="signal peptide" evidence="1">
    <location>
        <begin position="1"/>
        <end position="17"/>
    </location>
</feature>
<feature type="chain" id="PRO_5018526980" evidence="1">
    <location>
        <begin position="18"/>
        <end position="133"/>
    </location>
</feature>
<dbReference type="AlphaFoldDB" id="A0A3A8AC38"/>